<feature type="compositionally biased region" description="Basic and acidic residues" evidence="1">
    <location>
        <begin position="81"/>
        <end position="92"/>
    </location>
</feature>
<feature type="region of interest" description="Disordered" evidence="1">
    <location>
        <begin position="254"/>
        <end position="298"/>
    </location>
</feature>
<reference evidence="2 3" key="1">
    <citation type="journal article" date="2015" name="Genome Announc.">
        <title>Genome sequence and annotation of Trichoderma parareesei, the ancestor of the cellulase producer Trichoderma reesei.</title>
        <authorList>
            <person name="Yang D."/>
            <person name="Pomraning K."/>
            <person name="Kopchinskiy A."/>
            <person name="Karimi Aghcheh R."/>
            <person name="Atanasova L."/>
            <person name="Chenthamara K."/>
            <person name="Baker S.E."/>
            <person name="Zhang R."/>
            <person name="Shen Q."/>
            <person name="Freitag M."/>
            <person name="Kubicek C.P."/>
            <person name="Druzhinina I.S."/>
        </authorList>
    </citation>
    <scope>NUCLEOTIDE SEQUENCE [LARGE SCALE GENOMIC DNA]</scope>
    <source>
        <strain evidence="2 3">CBS 125925</strain>
    </source>
</reference>
<feature type="compositionally biased region" description="Pro residues" evidence="1">
    <location>
        <begin position="376"/>
        <end position="385"/>
    </location>
</feature>
<feature type="compositionally biased region" description="Polar residues" evidence="1">
    <location>
        <begin position="617"/>
        <end position="628"/>
    </location>
</feature>
<feature type="compositionally biased region" description="Basic and acidic residues" evidence="1">
    <location>
        <begin position="34"/>
        <end position="70"/>
    </location>
</feature>
<feature type="region of interest" description="Disordered" evidence="1">
    <location>
        <begin position="419"/>
        <end position="479"/>
    </location>
</feature>
<comment type="caution">
    <text evidence="2">The sequence shown here is derived from an EMBL/GenBank/DDBJ whole genome shotgun (WGS) entry which is preliminary data.</text>
</comment>
<feature type="region of interest" description="Disordered" evidence="1">
    <location>
        <begin position="1"/>
        <end position="228"/>
    </location>
</feature>
<feature type="compositionally biased region" description="Polar residues" evidence="1">
    <location>
        <begin position="529"/>
        <end position="538"/>
    </location>
</feature>
<dbReference type="AlphaFoldDB" id="A0A2H2ZU48"/>
<protein>
    <submittedName>
        <fullName evidence="2">Uncharacterized protein</fullName>
    </submittedName>
</protein>
<organism evidence="2 3">
    <name type="scientific">Trichoderma parareesei</name>
    <name type="common">Filamentous fungus</name>
    <dbReference type="NCBI Taxonomy" id="858221"/>
    <lineage>
        <taxon>Eukaryota</taxon>
        <taxon>Fungi</taxon>
        <taxon>Dikarya</taxon>
        <taxon>Ascomycota</taxon>
        <taxon>Pezizomycotina</taxon>
        <taxon>Sordariomycetes</taxon>
        <taxon>Hypocreomycetidae</taxon>
        <taxon>Hypocreales</taxon>
        <taxon>Hypocreaceae</taxon>
        <taxon>Trichoderma</taxon>
    </lineage>
</organism>
<dbReference type="EMBL" id="LFMI01000480">
    <property type="protein sequence ID" value="OTA04195.1"/>
    <property type="molecule type" value="Genomic_DNA"/>
</dbReference>
<gene>
    <name evidence="2" type="ORF">A9Z42_0047610</name>
</gene>
<feature type="compositionally biased region" description="Basic and acidic residues" evidence="1">
    <location>
        <begin position="514"/>
        <end position="525"/>
    </location>
</feature>
<feature type="compositionally biased region" description="Polar residues" evidence="1">
    <location>
        <begin position="432"/>
        <end position="445"/>
    </location>
</feature>
<name>A0A2H2ZU48_TRIPA</name>
<feature type="region of interest" description="Disordered" evidence="1">
    <location>
        <begin position="370"/>
        <end position="399"/>
    </location>
</feature>
<evidence type="ECO:0000313" key="2">
    <source>
        <dbReference type="EMBL" id="OTA04195.1"/>
    </source>
</evidence>
<proteinExistence type="predicted"/>
<feature type="compositionally biased region" description="Acidic residues" evidence="1">
    <location>
        <begin position="160"/>
        <end position="173"/>
    </location>
</feature>
<evidence type="ECO:0000256" key="1">
    <source>
        <dbReference type="SAM" id="MobiDB-lite"/>
    </source>
</evidence>
<dbReference type="OrthoDB" id="4590776at2759"/>
<keyword evidence="3" id="KW-1185">Reference proteome</keyword>
<dbReference type="Proteomes" id="UP000219286">
    <property type="component" value="Unassembled WGS sequence"/>
</dbReference>
<sequence length="691" mass="76368">MRVQRTFTVVPPPGPAERTPLDNRPMTSKQVRKAYREANRVPRVSKAELRRQERAEQERIRRELEKEKAASKAKALREKKRAKEQAEREEKKKKGLPLVNVRPSQDTIARFVRGNGSGSKRDCQGRNASGAPVLPIAEESEEDDLPSPKRTCETWHELGDIAEEPEQDDDESVNEPVAEKKVEDKDKSAAIQEPEAVAALEPLTKLDNALEEPPAEDVTTRHNEPIGEEDLLEGFEVLSDDEISRLSFNTVIARPKVDDAEYGSPAGQDASPRKEGKGLVGETALQPSDSPVSLKNPEPIQEFDLISDDEEDLELEMLALDVVLTSQQQLPKKPLEHPLPHEPEKPVPTAAEYETNFGLAAGLEELSSPNRQACLMPPPPLPAPQRSPSLTSPVAMRPQAPPLSTQQILYNMDDFFPTSSQQAAELEEEETTFISQHTKSGSTPVPQAASPVTKKNSPLPAETTSSSPGTPKPFFTASGTNERLAVALLHSRRTAEREEEERRRAAELEALEFEEAKRREAERLARLRQTGNEPTKSAESTKTETYEKPQAPRQAKPITTMSPQFPTGKAFIPNANRAPSRAVTQRRPLVETRANAALPAKVPPVSEAKKGSPAATIPQQQLPPTSDANKPLPLKTQIGPFYPKDQNIPTKTFNKENKIAPDFDEFKDPMASQESEFGGSWMDELATELSL</sequence>
<evidence type="ECO:0000313" key="3">
    <source>
        <dbReference type="Proteomes" id="UP000219286"/>
    </source>
</evidence>
<feature type="region of interest" description="Disordered" evidence="1">
    <location>
        <begin position="512"/>
        <end position="656"/>
    </location>
</feature>
<feature type="compositionally biased region" description="Basic and acidic residues" evidence="1">
    <location>
        <begin position="146"/>
        <end position="159"/>
    </location>
</feature>
<feature type="compositionally biased region" description="Basic and acidic residues" evidence="1">
    <location>
        <begin position="177"/>
        <end position="188"/>
    </location>
</feature>
<accession>A0A2H2ZU48</accession>